<protein>
    <submittedName>
        <fullName evidence="2">Uncharacterized protein</fullName>
    </submittedName>
</protein>
<evidence type="ECO:0000256" key="1">
    <source>
        <dbReference type="SAM" id="Phobius"/>
    </source>
</evidence>
<proteinExistence type="predicted"/>
<dbReference type="EMBL" id="MFQB01000033">
    <property type="protein sequence ID" value="OGH67448.1"/>
    <property type="molecule type" value="Genomic_DNA"/>
</dbReference>
<comment type="caution">
    <text evidence="2">The sequence shown here is derived from an EMBL/GenBank/DDBJ whole genome shotgun (WGS) entry which is preliminary data.</text>
</comment>
<gene>
    <name evidence="2" type="ORF">A3J66_02710</name>
</gene>
<organism evidence="2 3">
    <name type="scientific">Candidatus Magasanikbacteria bacterium RIFCSPHIGHO2_02_FULL_47_14</name>
    <dbReference type="NCBI Taxonomy" id="1798680"/>
    <lineage>
        <taxon>Bacteria</taxon>
        <taxon>Candidatus Magasanikiibacteriota</taxon>
    </lineage>
</organism>
<keyword evidence="1" id="KW-1133">Transmembrane helix</keyword>
<sequence>MMLRPFISLAIIGAVFLAGGLFFFTARNEFSQKTTSAPSKAASTPSPLVTEPTFSLPPEEDIYFGQGYNGQYTLTDVQTGETQAFLPEGYTIENQYSYSQFPTFLILSKNNDLFSYNLQNKTLKSVKTDPSVQFLRSDEDVHLYPSITEKDKFFIHIHTHDPPAIDESGMGLPPVLSSRSYFFDATQHALAQAPVLSDIDTMCAEYDSKNSRFFTWPCGEGIGTSLPLIAVSIDIGKHIEVISLEEFGLTKDDVGAVGVHRSNGLFFATDKGGTPKVVVLNPDKEVSVKDTYIVSEQVRPQIDYPYSVGISPEARTIIIGGSNNLLLMRFDENNNIFESKSLSDPEVYANFIFTYKGRMYYQGKDQLRVINLATWEVERSFSGNRGGEVTLFSL</sequence>
<name>A0A1F6M7B5_9BACT</name>
<reference evidence="2 3" key="1">
    <citation type="journal article" date="2016" name="Nat. Commun.">
        <title>Thousands of microbial genomes shed light on interconnected biogeochemical processes in an aquifer system.</title>
        <authorList>
            <person name="Anantharaman K."/>
            <person name="Brown C.T."/>
            <person name="Hug L.A."/>
            <person name="Sharon I."/>
            <person name="Castelle C.J."/>
            <person name="Probst A.J."/>
            <person name="Thomas B.C."/>
            <person name="Singh A."/>
            <person name="Wilkins M.J."/>
            <person name="Karaoz U."/>
            <person name="Brodie E.L."/>
            <person name="Williams K.H."/>
            <person name="Hubbard S.S."/>
            <person name="Banfield J.F."/>
        </authorList>
    </citation>
    <scope>NUCLEOTIDE SEQUENCE [LARGE SCALE GENOMIC DNA]</scope>
</reference>
<feature type="transmembrane region" description="Helical" evidence="1">
    <location>
        <begin position="6"/>
        <end position="26"/>
    </location>
</feature>
<evidence type="ECO:0000313" key="2">
    <source>
        <dbReference type="EMBL" id="OGH67448.1"/>
    </source>
</evidence>
<dbReference type="AlphaFoldDB" id="A0A1F6M7B5"/>
<evidence type="ECO:0000313" key="3">
    <source>
        <dbReference type="Proteomes" id="UP000176282"/>
    </source>
</evidence>
<keyword evidence="1" id="KW-0812">Transmembrane</keyword>
<dbReference type="SUPFAM" id="SSF82171">
    <property type="entry name" value="DPP6 N-terminal domain-like"/>
    <property type="match status" value="1"/>
</dbReference>
<keyword evidence="1" id="KW-0472">Membrane</keyword>
<accession>A0A1F6M7B5</accession>
<dbReference type="Proteomes" id="UP000176282">
    <property type="component" value="Unassembled WGS sequence"/>
</dbReference>